<evidence type="ECO:0000313" key="2">
    <source>
        <dbReference type="Proteomes" id="UP000828048"/>
    </source>
</evidence>
<accession>A0ACB7ZL83</accession>
<comment type="caution">
    <text evidence="1">The sequence shown here is derived from an EMBL/GenBank/DDBJ whole genome shotgun (WGS) entry which is preliminary data.</text>
</comment>
<gene>
    <name evidence="1" type="ORF">Vadar_012626</name>
</gene>
<reference evidence="1 2" key="1">
    <citation type="journal article" date="2021" name="Hortic Res">
        <title>High-quality reference genome and annotation aids understanding of berry development for evergreen blueberry (Vaccinium darrowii).</title>
        <authorList>
            <person name="Yu J."/>
            <person name="Hulse-Kemp A.M."/>
            <person name="Babiker E."/>
            <person name="Staton M."/>
        </authorList>
    </citation>
    <scope>NUCLEOTIDE SEQUENCE [LARGE SCALE GENOMIC DNA]</scope>
    <source>
        <strain evidence="2">cv. NJ 8807/NJ 8810</strain>
        <tissue evidence="1">Young leaf</tissue>
    </source>
</reference>
<proteinExistence type="predicted"/>
<name>A0ACB7ZL83_9ERIC</name>
<organism evidence="1 2">
    <name type="scientific">Vaccinium darrowii</name>
    <dbReference type="NCBI Taxonomy" id="229202"/>
    <lineage>
        <taxon>Eukaryota</taxon>
        <taxon>Viridiplantae</taxon>
        <taxon>Streptophyta</taxon>
        <taxon>Embryophyta</taxon>
        <taxon>Tracheophyta</taxon>
        <taxon>Spermatophyta</taxon>
        <taxon>Magnoliopsida</taxon>
        <taxon>eudicotyledons</taxon>
        <taxon>Gunneridae</taxon>
        <taxon>Pentapetalae</taxon>
        <taxon>asterids</taxon>
        <taxon>Ericales</taxon>
        <taxon>Ericaceae</taxon>
        <taxon>Vaccinioideae</taxon>
        <taxon>Vaccinieae</taxon>
        <taxon>Vaccinium</taxon>
    </lineage>
</organism>
<dbReference type="Proteomes" id="UP000828048">
    <property type="component" value="Chromosome 9"/>
</dbReference>
<sequence length="236" mass="26474">MCRICFKEVESVEHIFFRCKWTKEVWKLSSLKLGDLQSVTLLIRWFDKILALDDRSLALGHPPISHSEEGCNVQKWQLPQMGFWKFNCDGAFCPKSKTAAFSIVVRDSEGRLLSTNYGRIRVSLALAAKAWAIRVACSMVKCWGISAIIESDAKRVVQLCLHREGDSCKKVQTIIDDSLLFISGCNAVFSWCKRSANSCANWLACRARKGLLPPPPLSPLLDEFCKLLAADLDSSD</sequence>
<keyword evidence="2" id="KW-1185">Reference proteome</keyword>
<dbReference type="EMBL" id="CM037159">
    <property type="protein sequence ID" value="KAH7865880.1"/>
    <property type="molecule type" value="Genomic_DNA"/>
</dbReference>
<evidence type="ECO:0000313" key="1">
    <source>
        <dbReference type="EMBL" id="KAH7865880.1"/>
    </source>
</evidence>
<protein>
    <submittedName>
        <fullName evidence="1">Uncharacterized protein</fullName>
    </submittedName>
</protein>